<dbReference type="Pfam" id="PF00112">
    <property type="entry name" value="Peptidase_C1"/>
    <property type="match status" value="1"/>
</dbReference>
<evidence type="ECO:0000313" key="4">
    <source>
        <dbReference type="EMBL" id="MDC7683212.1"/>
    </source>
</evidence>
<evidence type="ECO:0000256" key="2">
    <source>
        <dbReference type="SAM" id="SignalP"/>
    </source>
</evidence>
<feature type="region of interest" description="Disordered" evidence="1">
    <location>
        <begin position="298"/>
        <end position="335"/>
    </location>
</feature>
<evidence type="ECO:0000256" key="1">
    <source>
        <dbReference type="SAM" id="MobiDB-lite"/>
    </source>
</evidence>
<evidence type="ECO:0000259" key="3">
    <source>
        <dbReference type="Pfam" id="PF00112"/>
    </source>
</evidence>
<reference evidence="4 5" key="1">
    <citation type="submission" date="2023-01" db="EMBL/GenBank/DDBJ databases">
        <title>Novel species of the genus Asticcacaulis isolated from rivers.</title>
        <authorList>
            <person name="Lu H."/>
        </authorList>
    </citation>
    <scope>NUCLEOTIDE SEQUENCE [LARGE SCALE GENOMIC DNA]</scope>
    <source>
        <strain evidence="4 5">BYS171W</strain>
    </source>
</reference>
<feature type="chain" id="PRO_5046586692" evidence="2">
    <location>
        <begin position="27"/>
        <end position="712"/>
    </location>
</feature>
<dbReference type="InterPro" id="IPR000668">
    <property type="entry name" value="Peptidase_C1A_C"/>
</dbReference>
<feature type="compositionally biased region" description="Pro residues" evidence="1">
    <location>
        <begin position="309"/>
        <end position="331"/>
    </location>
</feature>
<gene>
    <name evidence="4" type="ORF">PQU92_07980</name>
</gene>
<name>A0ABT5HTE0_9CAUL</name>
<accession>A0ABT5HTE0</accession>
<keyword evidence="5" id="KW-1185">Reference proteome</keyword>
<feature type="signal peptide" evidence="2">
    <location>
        <begin position="1"/>
        <end position="26"/>
    </location>
</feature>
<dbReference type="EMBL" id="JAQQKX010000005">
    <property type="protein sequence ID" value="MDC7683212.1"/>
    <property type="molecule type" value="Genomic_DNA"/>
</dbReference>
<dbReference type="CDD" id="cd02619">
    <property type="entry name" value="Peptidase_C1"/>
    <property type="match status" value="1"/>
</dbReference>
<feature type="domain" description="Peptidase C1A papain C-terminal" evidence="3">
    <location>
        <begin position="71"/>
        <end position="283"/>
    </location>
</feature>
<feature type="region of interest" description="Disordered" evidence="1">
    <location>
        <begin position="99"/>
        <end position="119"/>
    </location>
</feature>
<organism evidence="4 5">
    <name type="scientific">Asticcacaulis aquaticus</name>
    <dbReference type="NCBI Taxonomy" id="2984212"/>
    <lineage>
        <taxon>Bacteria</taxon>
        <taxon>Pseudomonadati</taxon>
        <taxon>Pseudomonadota</taxon>
        <taxon>Alphaproteobacteria</taxon>
        <taxon>Caulobacterales</taxon>
        <taxon>Caulobacteraceae</taxon>
        <taxon>Asticcacaulis</taxon>
    </lineage>
</organism>
<evidence type="ECO:0000313" key="5">
    <source>
        <dbReference type="Proteomes" id="UP001214854"/>
    </source>
</evidence>
<proteinExistence type="predicted"/>
<sequence>MRKITNILATGIAVAMPLMSPLSALAQPAFKTGLDALPPEEYAAEPAAPRARSAVLLSKADLTPYFPNPGDQGMMGSCSGWAVSYAARSYYLAGETKKKPTTSDEISSPGFVFNQSSSRPNIKGDQCGGATFRGALNVLVNVGSTSLTYWPYTDTTCMPNVPSNDALSVSSRWKIPGYDAFTFDNIKTLDSYRERLERGHPVIVGLTINTDEWFRMPRGNYTYTLGATSLMAGGKHGYHAMVVIAYDDDRVAANGDKGAFKLINSWSRDWGDGGYVWISYEAFKAMVKEAYVMTGMTTPLNPRNEAGPAPQPDPKPQPQPDPKPQPQPNPQPVDIYPQLTQIIGSFRTGELRLEKLGNGYRVTGHGCVDEVRRLRKQLSPYIGRLMINIEETPWPACEIRGLMKTAIARGGVQVSVTNLEAGAVTAERGVEVSLAEQNIESTPILKKGDRFKIDVTTTAAAPYVQVFYLQADQSAKEIWRGKVAPNAAGLYHMSIGSDGSPLRLKASPPYGIEAVLVLASTKPVTEKEIAMNASEVSFMDRLRTDLATAFDANADIRAAITQVEVQDTVAPGTSWLVTAAEVESFRAAGVEDLSNEAPGAGMMTAIGDPKGPKITVLSPKLDSAIAGKMAIRADFTAPVDAKVRPETVRVRYKTPVGWFDVTDRVRKDAKVSAAGIVAAPMDIPNGKHLIRVSVFDDKGREAIVEIAVTAGQ</sequence>
<comment type="caution">
    <text evidence="4">The sequence shown here is derived from an EMBL/GenBank/DDBJ whole genome shotgun (WGS) entry which is preliminary data.</text>
</comment>
<keyword evidence="2" id="KW-0732">Signal</keyword>
<dbReference type="SUPFAM" id="SSF54001">
    <property type="entry name" value="Cysteine proteinases"/>
    <property type="match status" value="1"/>
</dbReference>
<dbReference type="Proteomes" id="UP001214854">
    <property type="component" value="Unassembled WGS sequence"/>
</dbReference>
<dbReference type="Gene3D" id="3.90.70.10">
    <property type="entry name" value="Cysteine proteinases"/>
    <property type="match status" value="1"/>
</dbReference>
<dbReference type="InterPro" id="IPR038765">
    <property type="entry name" value="Papain-like_cys_pep_sf"/>
</dbReference>
<protein>
    <submittedName>
        <fullName evidence="4">C1 family peptidase</fullName>
    </submittedName>
</protein>
<dbReference type="RefSeq" id="WP_272747687.1">
    <property type="nucleotide sequence ID" value="NZ_JAQQKX010000005.1"/>
</dbReference>